<dbReference type="EMBL" id="KZ613848">
    <property type="protein sequence ID" value="PMD56348.1"/>
    <property type="molecule type" value="Genomic_DNA"/>
</dbReference>
<dbReference type="AlphaFoldDB" id="A0A2J6SZY5"/>
<dbReference type="Proteomes" id="UP000235371">
    <property type="component" value="Unassembled WGS sequence"/>
</dbReference>
<evidence type="ECO:0000313" key="1">
    <source>
        <dbReference type="EMBL" id="PMD56348.1"/>
    </source>
</evidence>
<evidence type="ECO:0000313" key="2">
    <source>
        <dbReference type="Proteomes" id="UP000235371"/>
    </source>
</evidence>
<protein>
    <submittedName>
        <fullName evidence="1">Uncharacterized protein</fullName>
    </submittedName>
</protein>
<name>A0A2J6SZY5_9HELO</name>
<accession>A0A2J6SZY5</accession>
<dbReference type="RefSeq" id="XP_024733252.1">
    <property type="nucleotide sequence ID" value="XM_024880870.1"/>
</dbReference>
<organism evidence="1 2">
    <name type="scientific">Hyaloscypha bicolor E</name>
    <dbReference type="NCBI Taxonomy" id="1095630"/>
    <lineage>
        <taxon>Eukaryota</taxon>
        <taxon>Fungi</taxon>
        <taxon>Dikarya</taxon>
        <taxon>Ascomycota</taxon>
        <taxon>Pezizomycotina</taxon>
        <taxon>Leotiomycetes</taxon>
        <taxon>Helotiales</taxon>
        <taxon>Hyaloscyphaceae</taxon>
        <taxon>Hyaloscypha</taxon>
        <taxon>Hyaloscypha bicolor</taxon>
    </lineage>
</organism>
<proteinExistence type="predicted"/>
<keyword evidence="2" id="KW-1185">Reference proteome</keyword>
<gene>
    <name evidence="1" type="ORF">K444DRAFT_616165</name>
</gene>
<dbReference type="InParanoid" id="A0A2J6SZY5"/>
<dbReference type="GeneID" id="36588947"/>
<reference evidence="1 2" key="1">
    <citation type="submission" date="2016-04" db="EMBL/GenBank/DDBJ databases">
        <title>A degradative enzymes factory behind the ericoid mycorrhizal symbiosis.</title>
        <authorList>
            <consortium name="DOE Joint Genome Institute"/>
            <person name="Martino E."/>
            <person name="Morin E."/>
            <person name="Grelet G."/>
            <person name="Kuo A."/>
            <person name="Kohler A."/>
            <person name="Daghino S."/>
            <person name="Barry K."/>
            <person name="Choi C."/>
            <person name="Cichocki N."/>
            <person name="Clum A."/>
            <person name="Copeland A."/>
            <person name="Hainaut M."/>
            <person name="Haridas S."/>
            <person name="Labutti K."/>
            <person name="Lindquist E."/>
            <person name="Lipzen A."/>
            <person name="Khouja H.-R."/>
            <person name="Murat C."/>
            <person name="Ohm R."/>
            <person name="Olson A."/>
            <person name="Spatafora J."/>
            <person name="Veneault-Fourrey C."/>
            <person name="Henrissat B."/>
            <person name="Grigoriev I."/>
            <person name="Martin F."/>
            <person name="Perotto S."/>
        </authorList>
    </citation>
    <scope>NUCLEOTIDE SEQUENCE [LARGE SCALE GENOMIC DNA]</scope>
    <source>
        <strain evidence="1 2">E</strain>
    </source>
</reference>
<sequence>MPSFRHGLRNGYSQRCLLSHHSTPRRRHLSIRKCGGCTALSRSAQTVSFGSLGHHRLTTLSRASRGRESESLLHPARLQEELGQRPPTIGLSLAPGEPRPEVWWLKKTRRRAMASAAVPSVVGKPRSYPDLTKLVMIPSRFELGDASSERTGLHEKGFQGRDLFVRTV</sequence>